<sequence length="183" mass="21326">MGKIKPLKSHQKRERLLKLIEITGLTFLGFEVLLGYKSEGKYIHQIKNNHKEVSNLMIKKIQRAFNISEELFHDISIEFDEDEIQSQVLKLKNENTNSSSYFKKEDEVLVVVKKLIKSGFFESEKSGKEILRKFQEIGYSYSSEYLSGKLVNLVKGGVLKAQKRRIILKNGELGSKRVNYYRY</sequence>
<gene>
    <name evidence="1" type="ORF">EGN73_18780</name>
</gene>
<evidence type="ECO:0000313" key="1">
    <source>
        <dbReference type="EMBL" id="MBW3469846.1"/>
    </source>
</evidence>
<evidence type="ECO:0000313" key="2">
    <source>
        <dbReference type="Proteomes" id="UP000727490"/>
    </source>
</evidence>
<protein>
    <submittedName>
        <fullName evidence="1">Uncharacterized protein</fullName>
    </submittedName>
</protein>
<reference evidence="1 2" key="1">
    <citation type="journal article" date="2020" name="Syst. Appl. Microbiol.">
        <title>Arthrospiribacter ruber gen. nov., sp. nov., a novel bacterium isolated from Arthrospira cultures.</title>
        <authorList>
            <person name="Waleron M."/>
            <person name="Misztak A."/>
            <person name="Waleron M.M."/>
            <person name="Furmaniak M."/>
            <person name="Mrozik A."/>
            <person name="Waleron K."/>
        </authorList>
    </citation>
    <scope>NUCLEOTIDE SEQUENCE [LARGE SCALE GENOMIC DNA]</scope>
    <source>
        <strain evidence="1 2">DPMB0001</strain>
    </source>
</reference>
<organism evidence="1 2">
    <name type="scientific">Arthrospiribacter ruber</name>
    <dbReference type="NCBI Taxonomy" id="2487934"/>
    <lineage>
        <taxon>Bacteria</taxon>
        <taxon>Pseudomonadati</taxon>
        <taxon>Bacteroidota</taxon>
        <taxon>Cytophagia</taxon>
        <taxon>Cytophagales</taxon>
        <taxon>Cyclobacteriaceae</taxon>
        <taxon>Arthrospiribacter</taxon>
    </lineage>
</organism>
<keyword evidence="2" id="KW-1185">Reference proteome</keyword>
<comment type="caution">
    <text evidence="1">The sequence shown here is derived from an EMBL/GenBank/DDBJ whole genome shotgun (WGS) entry which is preliminary data.</text>
</comment>
<dbReference type="Proteomes" id="UP000727490">
    <property type="component" value="Unassembled WGS sequence"/>
</dbReference>
<name>A0A951J1V9_9BACT</name>
<accession>A0A951J1V9</accession>
<dbReference type="AlphaFoldDB" id="A0A951J1V9"/>
<dbReference type="RefSeq" id="WP_219293198.1">
    <property type="nucleotide sequence ID" value="NZ_RPHB01000009.1"/>
</dbReference>
<proteinExistence type="predicted"/>
<dbReference type="EMBL" id="RPHB01000009">
    <property type="protein sequence ID" value="MBW3469846.1"/>
    <property type="molecule type" value="Genomic_DNA"/>
</dbReference>